<dbReference type="Proteomes" id="UP000078595">
    <property type="component" value="Chromosome 1"/>
</dbReference>
<name>A0A1A6AFW0_9TREE</name>
<dbReference type="HAMAP" id="MF_00385">
    <property type="entry name" value="Ribosomal_bS16"/>
    <property type="match status" value="1"/>
</dbReference>
<evidence type="ECO:0000256" key="4">
    <source>
        <dbReference type="SAM" id="MobiDB-lite"/>
    </source>
</evidence>
<dbReference type="GO" id="GO:0032543">
    <property type="term" value="P:mitochondrial translation"/>
    <property type="evidence" value="ECO:0007669"/>
    <property type="project" value="TreeGrafter"/>
</dbReference>
<dbReference type="Pfam" id="PF00886">
    <property type="entry name" value="Ribosomal_S16"/>
    <property type="match status" value="1"/>
</dbReference>
<dbReference type="Gene3D" id="3.30.1320.10">
    <property type="match status" value="1"/>
</dbReference>
<protein>
    <submittedName>
        <fullName evidence="5">Ribosomal protein S16</fullName>
    </submittedName>
</protein>
<dbReference type="PANTHER" id="PTHR12919">
    <property type="entry name" value="30S RIBOSOMAL PROTEIN S16"/>
    <property type="match status" value="1"/>
</dbReference>
<reference evidence="5" key="1">
    <citation type="submission" date="2013-07" db="EMBL/GenBank/DDBJ databases">
        <title>The Genome Sequence of Cryptococcus dejecticola CBS10117.</title>
        <authorList>
            <consortium name="The Broad Institute Genome Sequencing Platform"/>
            <person name="Cuomo C."/>
            <person name="Litvintseva A."/>
            <person name="Chen Y."/>
            <person name="Heitman J."/>
            <person name="Sun S."/>
            <person name="Springer D."/>
            <person name="Dromer F."/>
            <person name="Young S.K."/>
            <person name="Zeng Q."/>
            <person name="Gargeya S."/>
            <person name="Fitzgerald M."/>
            <person name="Abouelleil A."/>
            <person name="Alvarado L."/>
            <person name="Berlin A.M."/>
            <person name="Chapman S.B."/>
            <person name="Dewar J."/>
            <person name="Goldberg J."/>
            <person name="Griggs A."/>
            <person name="Gujja S."/>
            <person name="Hansen M."/>
            <person name="Howarth C."/>
            <person name="Imamovic A."/>
            <person name="Larimer J."/>
            <person name="McCowan C."/>
            <person name="Murphy C."/>
            <person name="Pearson M."/>
            <person name="Priest M."/>
            <person name="Roberts A."/>
            <person name="Saif S."/>
            <person name="Shea T."/>
            <person name="Sykes S."/>
            <person name="Wortman J."/>
            <person name="Nusbaum C."/>
            <person name="Birren B."/>
        </authorList>
    </citation>
    <scope>NUCLEOTIDE SEQUENCE [LARGE SCALE GENOMIC DNA]</scope>
    <source>
        <strain evidence="5">CBS 10117</strain>
    </source>
</reference>
<keyword evidence="7" id="KW-1185">Reference proteome</keyword>
<evidence type="ECO:0000256" key="1">
    <source>
        <dbReference type="ARBA" id="ARBA00006668"/>
    </source>
</evidence>
<sequence>MPVRIRLARHGYKKNPLYHIVAINSKRPREGKPLETLGIYDPIPRLRKGVVIPSEANVFGSPAEGGGGGSELIKKEKEIKWDVNRIHYWLGVGAQPTRSVVKLLERGGVLTTPHKWQHPWSPEPSTSTFSSPSSQFASSPTTSTSTKQTIPQQP</sequence>
<evidence type="ECO:0000256" key="2">
    <source>
        <dbReference type="ARBA" id="ARBA00022980"/>
    </source>
</evidence>
<dbReference type="GO" id="GO:0005763">
    <property type="term" value="C:mitochondrial small ribosomal subunit"/>
    <property type="evidence" value="ECO:0007669"/>
    <property type="project" value="TreeGrafter"/>
</dbReference>
<dbReference type="KEGG" id="kdj:28964474"/>
<dbReference type="NCBIfam" id="TIGR00002">
    <property type="entry name" value="S16"/>
    <property type="match status" value="1"/>
</dbReference>
<dbReference type="EMBL" id="CP144530">
    <property type="protein sequence ID" value="WWC58235.1"/>
    <property type="molecule type" value="Genomic_DNA"/>
</dbReference>
<organism evidence="5">
    <name type="scientific">Kwoniella dejecticola CBS 10117</name>
    <dbReference type="NCBI Taxonomy" id="1296121"/>
    <lineage>
        <taxon>Eukaryota</taxon>
        <taxon>Fungi</taxon>
        <taxon>Dikarya</taxon>
        <taxon>Basidiomycota</taxon>
        <taxon>Agaricomycotina</taxon>
        <taxon>Tremellomycetes</taxon>
        <taxon>Tremellales</taxon>
        <taxon>Cryptococcaceae</taxon>
        <taxon>Kwoniella</taxon>
    </lineage>
</organism>
<evidence type="ECO:0000313" key="5">
    <source>
        <dbReference type="EMBL" id="OBR88955.1"/>
    </source>
</evidence>
<keyword evidence="3" id="KW-0687">Ribonucleoprotein</keyword>
<dbReference type="OrthoDB" id="407221at2759"/>
<feature type="compositionally biased region" description="Low complexity" evidence="4">
    <location>
        <begin position="119"/>
        <end position="154"/>
    </location>
</feature>
<evidence type="ECO:0000313" key="6">
    <source>
        <dbReference type="EMBL" id="WWC58235.1"/>
    </source>
</evidence>
<feature type="region of interest" description="Disordered" evidence="4">
    <location>
        <begin position="112"/>
        <end position="154"/>
    </location>
</feature>
<dbReference type="EMBL" id="KI894027">
    <property type="protein sequence ID" value="OBR88955.1"/>
    <property type="molecule type" value="Genomic_DNA"/>
</dbReference>
<dbReference type="RefSeq" id="XP_018266797.1">
    <property type="nucleotide sequence ID" value="XM_018404143.1"/>
</dbReference>
<accession>A0A1A6AFW0</accession>
<dbReference type="GO" id="GO:0003735">
    <property type="term" value="F:structural constituent of ribosome"/>
    <property type="evidence" value="ECO:0007669"/>
    <property type="project" value="InterPro"/>
</dbReference>
<dbReference type="InterPro" id="IPR000307">
    <property type="entry name" value="Ribosomal_bS16"/>
</dbReference>
<gene>
    <name evidence="5" type="ORF">I303_00775</name>
    <name evidence="6" type="ORF">I303_100773</name>
</gene>
<dbReference type="PANTHER" id="PTHR12919:SF20">
    <property type="entry name" value="SMALL RIBOSOMAL SUBUNIT PROTEIN BS16M"/>
    <property type="match status" value="1"/>
</dbReference>
<dbReference type="STRING" id="1296121.A0A1A6AFW0"/>
<keyword evidence="2 5" id="KW-0689">Ribosomal protein</keyword>
<proteinExistence type="inferred from homology"/>
<reference evidence="6" key="2">
    <citation type="submission" date="2013-07" db="EMBL/GenBank/DDBJ databases">
        <authorList>
            <consortium name="The Broad Institute Genome Sequencing Platform"/>
            <person name="Cuomo C."/>
            <person name="Litvintseva A."/>
            <person name="Chen Y."/>
            <person name="Heitman J."/>
            <person name="Sun S."/>
            <person name="Springer D."/>
            <person name="Dromer F."/>
            <person name="Young S.K."/>
            <person name="Zeng Q."/>
            <person name="Gargeya S."/>
            <person name="Fitzgerald M."/>
            <person name="Abouelleil A."/>
            <person name="Alvarado L."/>
            <person name="Berlin A.M."/>
            <person name="Chapman S.B."/>
            <person name="Dewar J."/>
            <person name="Goldberg J."/>
            <person name="Griggs A."/>
            <person name="Gujja S."/>
            <person name="Hansen M."/>
            <person name="Howarth C."/>
            <person name="Imamovic A."/>
            <person name="Larimer J."/>
            <person name="McCowan C."/>
            <person name="Murphy C."/>
            <person name="Pearson M."/>
            <person name="Priest M."/>
            <person name="Roberts A."/>
            <person name="Saif S."/>
            <person name="Shea T."/>
            <person name="Sykes S."/>
            <person name="Wortman J."/>
            <person name="Nusbaum C."/>
            <person name="Birren B."/>
        </authorList>
    </citation>
    <scope>NUCLEOTIDE SEQUENCE</scope>
    <source>
        <strain evidence="6">CBS 10117</strain>
    </source>
</reference>
<reference evidence="6" key="3">
    <citation type="submission" date="2024-02" db="EMBL/GenBank/DDBJ databases">
        <title>Comparative genomics of Cryptococcus and Kwoniella reveals pathogenesis evolution and contrasting modes of karyotype evolution via chromosome fusion or intercentromeric recombination.</title>
        <authorList>
            <person name="Coelho M.A."/>
            <person name="David-Palma M."/>
            <person name="Shea T."/>
            <person name="Bowers K."/>
            <person name="McGinley-Smith S."/>
            <person name="Mohammad A.W."/>
            <person name="Gnirke A."/>
            <person name="Yurkov A.M."/>
            <person name="Nowrousian M."/>
            <person name="Sun S."/>
            <person name="Cuomo C.A."/>
            <person name="Heitman J."/>
        </authorList>
    </citation>
    <scope>NUCLEOTIDE SEQUENCE</scope>
    <source>
        <strain evidence="6">CBS 10117</strain>
    </source>
</reference>
<dbReference type="InterPro" id="IPR023803">
    <property type="entry name" value="Ribosomal_bS16_dom_sf"/>
</dbReference>
<evidence type="ECO:0000256" key="3">
    <source>
        <dbReference type="ARBA" id="ARBA00023274"/>
    </source>
</evidence>
<evidence type="ECO:0000313" key="7">
    <source>
        <dbReference type="Proteomes" id="UP000078595"/>
    </source>
</evidence>
<dbReference type="GeneID" id="28964474"/>
<dbReference type="SUPFAM" id="SSF54565">
    <property type="entry name" value="Ribosomal protein S16"/>
    <property type="match status" value="1"/>
</dbReference>
<comment type="similarity">
    <text evidence="1">Belongs to the bacterial ribosomal protein bS16 family.</text>
</comment>
<dbReference type="VEuPathDB" id="FungiDB:I303_00775"/>
<dbReference type="AlphaFoldDB" id="A0A1A6AFW0"/>